<dbReference type="PANTHER" id="PTHR43429:SF1">
    <property type="entry name" value="NAD(P)H SULFUR OXIDOREDUCTASE (COA-DEPENDENT)"/>
    <property type="match status" value="1"/>
</dbReference>
<keyword evidence="4" id="KW-0274">FAD</keyword>
<dbReference type="AlphaFoldDB" id="T2GAH9"/>
<keyword evidence="5" id="KW-0560">Oxidoreductase</keyword>
<dbReference type="InterPro" id="IPR023753">
    <property type="entry name" value="FAD/NAD-binding_dom"/>
</dbReference>
<protein>
    <submittedName>
        <fullName evidence="8">Putative FAD-dependent pyridine nucleotide-disulfide oxidoreductase</fullName>
    </submittedName>
</protein>
<accession>T2GAH9</accession>
<evidence type="ECO:0000259" key="7">
    <source>
        <dbReference type="PROSITE" id="PS50206"/>
    </source>
</evidence>
<dbReference type="GO" id="GO:0016491">
    <property type="term" value="F:oxidoreductase activity"/>
    <property type="evidence" value="ECO:0007669"/>
    <property type="project" value="UniProtKB-KW"/>
</dbReference>
<proteinExistence type="inferred from homology"/>
<dbReference type="Gene3D" id="3.40.250.10">
    <property type="entry name" value="Rhodanese-like domain"/>
    <property type="match status" value="1"/>
</dbReference>
<feature type="domain" description="Rhodanese" evidence="7">
    <location>
        <begin position="481"/>
        <end position="565"/>
    </location>
</feature>
<dbReference type="PROSITE" id="PS50206">
    <property type="entry name" value="RHODANESE_3"/>
    <property type="match status" value="1"/>
</dbReference>
<dbReference type="Gene3D" id="3.50.50.60">
    <property type="entry name" value="FAD/NAD(P)-binding domain"/>
    <property type="match status" value="2"/>
</dbReference>
<dbReference type="Proteomes" id="UP000016587">
    <property type="component" value="Chromosome"/>
</dbReference>
<reference evidence="9" key="2">
    <citation type="submission" date="2013-07" db="EMBL/GenBank/DDBJ databases">
        <authorList>
            <person name="Morais-Silva F.O."/>
            <person name="Rezende A.M."/>
            <person name="Pimentel C."/>
            <person name="Resende D.M."/>
            <person name="Santos C.I."/>
            <person name="Clemente C."/>
            <person name="de Oliveira L.M."/>
            <person name="da Silva S.M."/>
            <person name="Costa D.A."/>
            <person name="Varela-Raposo A."/>
            <person name="Horacio E.C.A."/>
            <person name="Matos M."/>
            <person name="Flores O."/>
            <person name="Ruiz J.C."/>
            <person name="Rodrigues-Pousada C."/>
        </authorList>
    </citation>
    <scope>NUCLEOTIDE SEQUENCE [LARGE SCALE GENOMIC DNA]</scope>
    <source>
        <strain evidence="9">ATCC 19364 / DSM 1382 / NCIMB 9332 / VKM B-1759</strain>
    </source>
</reference>
<dbReference type="PRINTS" id="PR00368">
    <property type="entry name" value="FADPNR"/>
</dbReference>
<dbReference type="SUPFAM" id="SSF51905">
    <property type="entry name" value="FAD/NAD(P)-binding domain"/>
    <property type="match status" value="1"/>
</dbReference>
<sequence length="570" mass="60434">MSISQRVLVIGGVALGPKAACRIKRLDPHADVTVLEATSHFSYGGCGIPYYVSGDVSDIKELSTTSFHVLRDAPFFRDAKGVAILANIRALAINRDKKTVTVRHESSGATEDLPYDKLVIATGASPRRLNAPGEDLPGISAVANLAHAAYIKDMVAAGKVGKAVVVGAGFIGLEMAEAFADMWGIETTVVEFMPQLMPNLVSPGLATMAVQNLEKHGVTMHFGEKVVAFEGDGKLERVVTDKRVIEADLAIVAVGVTPNSELAKAAGLDVAPNGGIVVNEYLQTTDPDIYAGGDCIALPNLLTGQLMHLPMGSMANRQGRIIGDNLAGLQRTFPGAVGSFCVKLFDHALTGTGLCLAGAKRAGYDAVNVHLSQLDRAHFYPSKALMYLDLVVDKATRRVLGIQGFTSQMDAVVGRINVVAGLLPRGLTVDELSNVEMAYSPPFAAAMDILNALANAADNLLAGRHRPVSPDEFGTMWADAEQDGLCFLDVRANPDGVRAVERLKMPNYLAIPQDEIPGRLGELPADKKLVLLCNTGTRAYEAQIMLDQAGRESIAVQGGLASVEKMGVDV</sequence>
<name>T2GAH9_MEGG1</name>
<evidence type="ECO:0000256" key="6">
    <source>
        <dbReference type="ARBA" id="ARBA00023284"/>
    </source>
</evidence>
<dbReference type="InterPro" id="IPR001763">
    <property type="entry name" value="Rhodanese-like_dom"/>
</dbReference>
<evidence type="ECO:0000256" key="4">
    <source>
        <dbReference type="ARBA" id="ARBA00022827"/>
    </source>
</evidence>
<dbReference type="InterPro" id="IPR036188">
    <property type="entry name" value="FAD/NAD-bd_sf"/>
</dbReference>
<dbReference type="InterPro" id="IPR004099">
    <property type="entry name" value="Pyr_nucl-diS_OxRdtase_dimer"/>
</dbReference>
<dbReference type="Pfam" id="PF02852">
    <property type="entry name" value="Pyr_redox_dim"/>
    <property type="match status" value="1"/>
</dbReference>
<evidence type="ECO:0000256" key="1">
    <source>
        <dbReference type="ARBA" id="ARBA00001974"/>
    </source>
</evidence>
<dbReference type="SUPFAM" id="SSF55424">
    <property type="entry name" value="FAD/NAD-linked reductases, dimerisation (C-terminal) domain"/>
    <property type="match status" value="1"/>
</dbReference>
<dbReference type="InterPro" id="IPR050260">
    <property type="entry name" value="FAD-bd_OxRdtase"/>
</dbReference>
<dbReference type="SUPFAM" id="SSF52821">
    <property type="entry name" value="Rhodanese/Cell cycle control phosphatase"/>
    <property type="match status" value="1"/>
</dbReference>
<evidence type="ECO:0000256" key="2">
    <source>
        <dbReference type="ARBA" id="ARBA00009130"/>
    </source>
</evidence>
<dbReference type="InterPro" id="IPR016156">
    <property type="entry name" value="FAD/NAD-linked_Rdtase_dimer_sf"/>
</dbReference>
<dbReference type="InterPro" id="IPR036873">
    <property type="entry name" value="Rhodanese-like_dom_sf"/>
</dbReference>
<organism evidence="8 9">
    <name type="scientific">Megalodesulfovibrio gigas (strain ATCC 19364 / DSM 1382 / NCIMB 9332 / VKM B-1759)</name>
    <name type="common">Desulfovibrio gigas</name>
    <dbReference type="NCBI Taxonomy" id="1121448"/>
    <lineage>
        <taxon>Bacteria</taxon>
        <taxon>Pseudomonadati</taxon>
        <taxon>Thermodesulfobacteriota</taxon>
        <taxon>Desulfovibrionia</taxon>
        <taxon>Desulfovibrionales</taxon>
        <taxon>Desulfovibrionaceae</taxon>
        <taxon>Megalodesulfovibrio</taxon>
    </lineage>
</organism>
<dbReference type="PANTHER" id="PTHR43429">
    <property type="entry name" value="PYRIDINE NUCLEOTIDE-DISULFIDE OXIDOREDUCTASE DOMAIN-CONTAINING"/>
    <property type="match status" value="1"/>
</dbReference>
<keyword evidence="3" id="KW-0285">Flavoprotein</keyword>
<comment type="cofactor">
    <cofactor evidence="1">
        <name>FAD</name>
        <dbReference type="ChEBI" id="CHEBI:57692"/>
    </cofactor>
</comment>
<dbReference type="PRINTS" id="PR00411">
    <property type="entry name" value="PNDRDTASEI"/>
</dbReference>
<keyword evidence="6" id="KW-0676">Redox-active center</keyword>
<dbReference type="PATRIC" id="fig|1121448.10.peg.1451"/>
<dbReference type="eggNOG" id="COG0446">
    <property type="taxonomic scope" value="Bacteria"/>
</dbReference>
<evidence type="ECO:0000313" key="9">
    <source>
        <dbReference type="Proteomes" id="UP000016587"/>
    </source>
</evidence>
<gene>
    <name evidence="8" type="ORF">DGI_1454</name>
</gene>
<evidence type="ECO:0000256" key="5">
    <source>
        <dbReference type="ARBA" id="ARBA00023002"/>
    </source>
</evidence>
<dbReference type="HOGENOM" id="CLU_003291_1_2_7"/>
<evidence type="ECO:0000313" key="8">
    <source>
        <dbReference type="EMBL" id="AGW13298.1"/>
    </source>
</evidence>
<dbReference type="STRING" id="1121448.DGI_1454"/>
<dbReference type="EMBL" id="CP006585">
    <property type="protein sequence ID" value="AGW13298.1"/>
    <property type="molecule type" value="Genomic_DNA"/>
</dbReference>
<keyword evidence="9" id="KW-1185">Reference proteome</keyword>
<reference evidence="8 9" key="1">
    <citation type="journal article" date="2013" name="J. Bacteriol.">
        <title>Roles of HynAB and Ech, the only two hydrogenases found in the model sulfate reducer Desulfovibrio gigas.</title>
        <authorList>
            <person name="Morais-Silva F.O."/>
            <person name="Santos C.I."/>
            <person name="Rodrigues R."/>
            <person name="Pereira I.A."/>
            <person name="Rodrigues-Pousada C."/>
        </authorList>
    </citation>
    <scope>NUCLEOTIDE SEQUENCE [LARGE SCALE GENOMIC DNA]</scope>
    <source>
        <strain evidence="9">ATCC 19364 / DSM 1382 / NCIMB 9332 / VKM B-1759</strain>
    </source>
</reference>
<dbReference type="eggNOG" id="COG0607">
    <property type="taxonomic scope" value="Bacteria"/>
</dbReference>
<dbReference type="Pfam" id="PF07992">
    <property type="entry name" value="Pyr_redox_2"/>
    <property type="match status" value="1"/>
</dbReference>
<dbReference type="KEGG" id="dgg:DGI_1454"/>
<comment type="similarity">
    <text evidence="2">Belongs to the class-III pyridine nucleotide-disulfide oxidoreductase family.</text>
</comment>
<evidence type="ECO:0000256" key="3">
    <source>
        <dbReference type="ARBA" id="ARBA00022630"/>
    </source>
</evidence>